<dbReference type="PANTHER" id="PTHR13789">
    <property type="entry name" value="MONOOXYGENASE"/>
    <property type="match status" value="1"/>
</dbReference>
<proteinExistence type="inferred from homology"/>
<protein>
    <recommendedName>
        <fullName evidence="6">FAD-binding domain-containing protein</fullName>
    </recommendedName>
</protein>
<dbReference type="InterPro" id="IPR036188">
    <property type="entry name" value="FAD/NAD-bd_sf"/>
</dbReference>
<evidence type="ECO:0000256" key="3">
    <source>
        <dbReference type="ARBA" id="ARBA00023033"/>
    </source>
</evidence>
<name>A0A0D2CH93_9EURO</name>
<dbReference type="Proteomes" id="UP000054266">
    <property type="component" value="Unassembled WGS sequence"/>
</dbReference>
<comment type="similarity">
    <text evidence="1">Belongs to the paxM FAD-dependent monooxygenase family.</text>
</comment>
<evidence type="ECO:0008006" key="6">
    <source>
        <dbReference type="Google" id="ProtNLM"/>
    </source>
</evidence>
<sequence length="247" mass="27276">MDWQCPGDGRQPWNKVACQCRITIDKHLTSKDGSHYRTHYRMRRCRPSPSSSLEAQGIQPDCFEKVKVLGDAGASLMLMPNGLRVLNLAGLTAENERDSQPLERFLDCTPDGEVLGFSDLPKSFKQKYGQHAMGVKRTGLNLKLKNMLIDMGVDLREGWELEDIEEGEDSVTAHFKGGRSVTDAFLIGGDGIKAASRKILLQKQGLAEGLPPFSGLTQTAGLSPTPEEFTGKGYMRNFYGEAVHMIT</sequence>
<dbReference type="Gene3D" id="3.50.50.60">
    <property type="entry name" value="FAD/NAD(P)-binding domain"/>
    <property type="match status" value="1"/>
</dbReference>
<keyword evidence="3" id="KW-0503">Monooxygenase</keyword>
<evidence type="ECO:0000256" key="2">
    <source>
        <dbReference type="ARBA" id="ARBA00023002"/>
    </source>
</evidence>
<organism evidence="4 5">
    <name type="scientific">Phialophora macrospora</name>
    <dbReference type="NCBI Taxonomy" id="1851006"/>
    <lineage>
        <taxon>Eukaryota</taxon>
        <taxon>Fungi</taxon>
        <taxon>Dikarya</taxon>
        <taxon>Ascomycota</taxon>
        <taxon>Pezizomycotina</taxon>
        <taxon>Eurotiomycetes</taxon>
        <taxon>Chaetothyriomycetidae</taxon>
        <taxon>Chaetothyriales</taxon>
        <taxon>Herpotrichiellaceae</taxon>
        <taxon>Phialophora</taxon>
    </lineage>
</organism>
<dbReference type="EMBL" id="KN846961">
    <property type="protein sequence ID" value="KIW64571.1"/>
    <property type="molecule type" value="Genomic_DNA"/>
</dbReference>
<evidence type="ECO:0000313" key="4">
    <source>
        <dbReference type="EMBL" id="KIW64571.1"/>
    </source>
</evidence>
<dbReference type="SUPFAM" id="SSF51905">
    <property type="entry name" value="FAD/NAD(P)-binding domain"/>
    <property type="match status" value="1"/>
</dbReference>
<dbReference type="PANTHER" id="PTHR13789:SF309">
    <property type="entry name" value="PUTATIVE (AFU_ORTHOLOGUE AFUA_6G14510)-RELATED"/>
    <property type="match status" value="1"/>
</dbReference>
<dbReference type="STRING" id="5601.A0A0D2CH93"/>
<dbReference type="HOGENOM" id="CLU_1124396_0_0_1"/>
<dbReference type="GO" id="GO:0004497">
    <property type="term" value="F:monooxygenase activity"/>
    <property type="evidence" value="ECO:0007669"/>
    <property type="project" value="UniProtKB-KW"/>
</dbReference>
<gene>
    <name evidence="4" type="ORF">PV04_09496</name>
</gene>
<accession>A0A0D2CH93</accession>
<reference evidence="4 5" key="1">
    <citation type="submission" date="2015-01" db="EMBL/GenBank/DDBJ databases">
        <title>The Genome Sequence of Capronia semiimmersa CBS27337.</title>
        <authorList>
            <consortium name="The Broad Institute Genomics Platform"/>
            <person name="Cuomo C."/>
            <person name="de Hoog S."/>
            <person name="Gorbushina A."/>
            <person name="Stielow B."/>
            <person name="Teixiera M."/>
            <person name="Abouelleil A."/>
            <person name="Chapman S.B."/>
            <person name="Priest M."/>
            <person name="Young S.K."/>
            <person name="Wortman J."/>
            <person name="Nusbaum C."/>
            <person name="Birren B."/>
        </authorList>
    </citation>
    <scope>NUCLEOTIDE SEQUENCE [LARGE SCALE GENOMIC DNA]</scope>
    <source>
        <strain evidence="4 5">CBS 27337</strain>
    </source>
</reference>
<dbReference type="InterPro" id="IPR050493">
    <property type="entry name" value="FAD-dep_Monooxygenase_BioMet"/>
</dbReference>
<keyword evidence="2" id="KW-0560">Oxidoreductase</keyword>
<keyword evidence="5" id="KW-1185">Reference proteome</keyword>
<evidence type="ECO:0000256" key="1">
    <source>
        <dbReference type="ARBA" id="ARBA00007992"/>
    </source>
</evidence>
<dbReference type="AlphaFoldDB" id="A0A0D2CH93"/>
<evidence type="ECO:0000313" key="5">
    <source>
        <dbReference type="Proteomes" id="UP000054266"/>
    </source>
</evidence>